<dbReference type="Proteomes" id="UP001175271">
    <property type="component" value="Unassembled WGS sequence"/>
</dbReference>
<dbReference type="InterPro" id="IPR002168">
    <property type="entry name" value="Lipase_GDXG_HIS_AS"/>
</dbReference>
<dbReference type="PROSITE" id="PS00122">
    <property type="entry name" value="CARBOXYLESTERASE_B_1"/>
    <property type="match status" value="1"/>
</dbReference>
<dbReference type="PANTHER" id="PTHR44590:SF4">
    <property type="entry name" value="CARBOXYLIC ESTER HYDROLASE"/>
    <property type="match status" value="1"/>
</dbReference>
<dbReference type="InterPro" id="IPR019826">
    <property type="entry name" value="Carboxylesterase_B_AS"/>
</dbReference>
<keyword evidence="9" id="KW-1185">Reference proteome</keyword>
<dbReference type="InterPro" id="IPR029058">
    <property type="entry name" value="AB_hydrolase_fold"/>
</dbReference>
<evidence type="ECO:0000313" key="8">
    <source>
        <dbReference type="EMBL" id="KAK0427446.1"/>
    </source>
</evidence>
<dbReference type="PROSITE" id="PS01173">
    <property type="entry name" value="LIPASE_GDXG_HIS"/>
    <property type="match status" value="1"/>
</dbReference>
<proteinExistence type="inferred from homology"/>
<evidence type="ECO:0000256" key="5">
    <source>
        <dbReference type="RuleBase" id="RU361235"/>
    </source>
</evidence>
<organism evidence="8 9">
    <name type="scientific">Steinernema hermaphroditum</name>
    <dbReference type="NCBI Taxonomy" id="289476"/>
    <lineage>
        <taxon>Eukaryota</taxon>
        <taxon>Metazoa</taxon>
        <taxon>Ecdysozoa</taxon>
        <taxon>Nematoda</taxon>
        <taxon>Chromadorea</taxon>
        <taxon>Rhabditida</taxon>
        <taxon>Tylenchina</taxon>
        <taxon>Panagrolaimomorpha</taxon>
        <taxon>Strongyloidoidea</taxon>
        <taxon>Steinernematidae</taxon>
        <taxon>Steinernema</taxon>
    </lineage>
</organism>
<evidence type="ECO:0000256" key="6">
    <source>
        <dbReference type="SAM" id="Phobius"/>
    </source>
</evidence>
<dbReference type="AlphaFoldDB" id="A0AA39IN86"/>
<evidence type="ECO:0000256" key="4">
    <source>
        <dbReference type="ARBA" id="ARBA00022801"/>
    </source>
</evidence>
<dbReference type="GO" id="GO:0052689">
    <property type="term" value="F:carboxylic ester hydrolase activity"/>
    <property type="evidence" value="ECO:0007669"/>
    <property type="project" value="UniProtKB-KW"/>
</dbReference>
<dbReference type="Gene3D" id="3.40.50.1820">
    <property type="entry name" value="alpha/beta hydrolase"/>
    <property type="match status" value="1"/>
</dbReference>
<evidence type="ECO:0000313" key="9">
    <source>
        <dbReference type="Proteomes" id="UP001175271"/>
    </source>
</evidence>
<feature type="domain" description="Carboxylesterase type B" evidence="7">
    <location>
        <begin position="37"/>
        <end position="560"/>
    </location>
</feature>
<dbReference type="EMBL" id="JAUCMV010000001">
    <property type="protein sequence ID" value="KAK0427446.1"/>
    <property type="molecule type" value="Genomic_DNA"/>
</dbReference>
<dbReference type="EC" id="3.1.1.-" evidence="5"/>
<keyword evidence="4 5" id="KW-0378">Hydrolase</keyword>
<dbReference type="PANTHER" id="PTHR44590">
    <property type="entry name" value="CARBOXYLIC ESTER HYDROLASE-RELATED"/>
    <property type="match status" value="1"/>
</dbReference>
<reference evidence="8" key="1">
    <citation type="submission" date="2023-06" db="EMBL/GenBank/DDBJ databases">
        <title>Genomic analysis of the entomopathogenic nematode Steinernema hermaphroditum.</title>
        <authorList>
            <person name="Schwarz E.M."/>
            <person name="Heppert J.K."/>
            <person name="Baniya A."/>
            <person name="Schwartz H.T."/>
            <person name="Tan C.-H."/>
            <person name="Antoshechkin I."/>
            <person name="Sternberg P.W."/>
            <person name="Goodrich-Blair H."/>
            <person name="Dillman A.R."/>
        </authorList>
    </citation>
    <scope>NUCLEOTIDE SEQUENCE</scope>
    <source>
        <strain evidence="8">PS9179</strain>
        <tissue evidence="8">Whole animal</tissue>
    </source>
</reference>
<dbReference type="SUPFAM" id="SSF53474">
    <property type="entry name" value="alpha/beta-Hydrolases"/>
    <property type="match status" value="1"/>
</dbReference>
<feature type="transmembrane region" description="Helical" evidence="6">
    <location>
        <begin position="7"/>
        <end position="27"/>
    </location>
</feature>
<keyword evidence="6" id="KW-0472">Membrane</keyword>
<gene>
    <name evidence="8" type="ORF">QR680_010228</name>
</gene>
<comment type="similarity">
    <text evidence="2">Belongs to the 'GDXG' lipolytic enzyme family.</text>
</comment>
<keyword evidence="6" id="KW-0812">Transmembrane</keyword>
<accession>A0AA39IN86</accession>
<comment type="caution">
    <text evidence="8">The sequence shown here is derived from an EMBL/GenBank/DDBJ whole genome shotgun (WGS) entry which is preliminary data.</text>
</comment>
<keyword evidence="6" id="KW-1133">Transmembrane helix</keyword>
<dbReference type="Pfam" id="PF00135">
    <property type="entry name" value="COesterase"/>
    <property type="match status" value="1"/>
</dbReference>
<evidence type="ECO:0000256" key="2">
    <source>
        <dbReference type="ARBA" id="ARBA00010515"/>
    </source>
</evidence>
<name>A0AA39IN86_9BILA</name>
<dbReference type="InterPro" id="IPR002018">
    <property type="entry name" value="CarbesteraseB"/>
</dbReference>
<protein>
    <recommendedName>
        <fullName evidence="5">Carboxylic ester hydrolase</fullName>
        <ecNumber evidence="5">3.1.1.-</ecNumber>
    </recommendedName>
</protein>
<evidence type="ECO:0000259" key="7">
    <source>
        <dbReference type="Pfam" id="PF00135"/>
    </source>
</evidence>
<sequence length="586" mass="65574">MIKSTLFHFLIIPPLIYFCILLQFSYFEEPIFGAVGPIIRTSYGKLEGFQYIMTNGERANVFLGLPYAEPPVGQLRFEKPVPVAKWKGVRQAKKLGNICFQQSYRRLMVGPGEISEDCLYMNIHAPAKRSPNPEGYPVLLFIHGGGFVSGSANYFNYQNISENFVSQGIVFVTINYRLSAYGFFSTGDEVARGNYGYWDQTRALKFIHDIIADFGGNPNLVTVSGESAGAASTSALSLSPHSNWLLHRAITFSGSQYSNFANYSQVVTASLQLATAVGCSGSSQQMKSCMKLKTADEIRNGIFKIGPGRDEFMGIMFNPTIDGEFLPAPADQLVKTAPKIPYMAGVTDAEGGFSAYFDLPEMFTPFLMPHMWSNLTAAQFKNYLWNKFITGGYENDISLKSSVIWKVIKFYITEGAPNQTPKELIARYIDLCTDLFFALPVYQEVQDKVAAGMPSYMFLEEYHNPIMSAPFPVRGAFHGNEMPYLLGAFFPNLDFTFDDNDKKFQRDLISAMVSFAQTGTPVVSGKRWDPVTKEHPNRYMSFDTNSQMKDGFLKESMDFWLKDVMGGADIDMLRETIAAGARRPQK</sequence>
<evidence type="ECO:0000256" key="3">
    <source>
        <dbReference type="ARBA" id="ARBA00022487"/>
    </source>
</evidence>
<evidence type="ECO:0000256" key="1">
    <source>
        <dbReference type="ARBA" id="ARBA00005964"/>
    </source>
</evidence>
<comment type="similarity">
    <text evidence="1 5">Belongs to the type-B carboxylesterase/lipase family.</text>
</comment>
<keyword evidence="3" id="KW-0719">Serine esterase</keyword>